<reference evidence="1" key="1">
    <citation type="submission" date="2020-05" db="EMBL/GenBank/DDBJ databases">
        <authorList>
            <person name="Chiriac C."/>
            <person name="Salcher M."/>
            <person name="Ghai R."/>
            <person name="Kavagutti S V."/>
        </authorList>
    </citation>
    <scope>NUCLEOTIDE SEQUENCE</scope>
</reference>
<organism evidence="1">
    <name type="scientific">freshwater metagenome</name>
    <dbReference type="NCBI Taxonomy" id="449393"/>
    <lineage>
        <taxon>unclassified sequences</taxon>
        <taxon>metagenomes</taxon>
        <taxon>ecological metagenomes</taxon>
    </lineage>
</organism>
<gene>
    <name evidence="1" type="ORF">UFOPK3099_01199</name>
</gene>
<dbReference type="AlphaFoldDB" id="A0A6J6ZAD8"/>
<sequence>MVSQRRDRPVVTECGDDDFRAGHLCDAFAERVGRVVRRRLALDVLHRLQGRAPDLDTPLEVGLEQSLAAEVVLHRDVGDQFALRAEHRTDGAALLVQIATLAAVDENTFPPFAVHECLPQLRVQLRTLLPRLEDARVLTEHLCERPPTGVQRRGVGVDDRWFRSGDDDRFACLVERSVQQCLALDRGHFFGDVLDDADAAPFAICADDR</sequence>
<dbReference type="AntiFam" id="ANF00090">
    <property type="entry name" value="Shadow ORF (opposite yegE)"/>
</dbReference>
<accession>A0A6J6ZAD8</accession>
<proteinExistence type="predicted"/>
<name>A0A6J6ZAD8_9ZZZZ</name>
<evidence type="ECO:0000313" key="1">
    <source>
        <dbReference type="EMBL" id="CAB4817745.1"/>
    </source>
</evidence>
<protein>
    <submittedName>
        <fullName evidence="1">Unannotated protein</fullName>
    </submittedName>
</protein>
<dbReference type="EMBL" id="CAFAAV010000078">
    <property type="protein sequence ID" value="CAB4817745.1"/>
    <property type="molecule type" value="Genomic_DNA"/>
</dbReference>